<dbReference type="EMBL" id="JRPN01000062">
    <property type="protein sequence ID" value="KGT73214.1"/>
    <property type="molecule type" value="Genomic_DNA"/>
</dbReference>
<dbReference type="InterPro" id="IPR003819">
    <property type="entry name" value="TauD/TfdA-like"/>
</dbReference>
<dbReference type="GO" id="GO:0016706">
    <property type="term" value="F:2-oxoglutarate-dependent dioxygenase activity"/>
    <property type="evidence" value="ECO:0007669"/>
    <property type="project" value="UniProtKB-ARBA"/>
</dbReference>
<proteinExistence type="predicted"/>
<dbReference type="SUPFAM" id="SSF51197">
    <property type="entry name" value="Clavaminate synthase-like"/>
    <property type="match status" value="1"/>
</dbReference>
<dbReference type="Proteomes" id="UP000030377">
    <property type="component" value="Unassembled WGS sequence"/>
</dbReference>
<dbReference type="InterPro" id="IPR042098">
    <property type="entry name" value="TauD-like_sf"/>
</dbReference>
<evidence type="ECO:0000259" key="4">
    <source>
        <dbReference type="Pfam" id="PF02668"/>
    </source>
</evidence>
<protein>
    <recommendedName>
        <fullName evidence="4">TauD/TfdA-like domain-containing protein</fullName>
    </recommendedName>
</protein>
<dbReference type="PANTHER" id="PTHR10696">
    <property type="entry name" value="GAMMA-BUTYROBETAINE HYDROXYLASE-RELATED"/>
    <property type="match status" value="1"/>
</dbReference>
<evidence type="ECO:0000256" key="1">
    <source>
        <dbReference type="ARBA" id="ARBA00001954"/>
    </source>
</evidence>
<evidence type="ECO:0000313" key="6">
    <source>
        <dbReference type="Proteomes" id="UP000030377"/>
    </source>
</evidence>
<keyword evidence="3" id="KW-0045">Antibiotic biosynthesis</keyword>
<comment type="caution">
    <text evidence="5">The sequence shown here is derived from an EMBL/GenBank/DDBJ whole genome shotgun (WGS) entry which is preliminary data.</text>
</comment>
<comment type="cofactor">
    <cofactor evidence="1">
        <name>Fe(2+)</name>
        <dbReference type="ChEBI" id="CHEBI:29033"/>
    </cofactor>
</comment>
<evidence type="ECO:0000256" key="3">
    <source>
        <dbReference type="ARBA" id="ARBA00023194"/>
    </source>
</evidence>
<dbReference type="PANTHER" id="PTHR10696:SF56">
    <property type="entry name" value="TAUD_TFDA-LIKE DOMAIN-CONTAINING PROTEIN"/>
    <property type="match status" value="1"/>
</dbReference>
<dbReference type="Gene3D" id="3.60.130.10">
    <property type="entry name" value="Clavaminate synthase-like"/>
    <property type="match status" value="1"/>
</dbReference>
<dbReference type="Pfam" id="PF02668">
    <property type="entry name" value="TauD"/>
    <property type="match status" value="1"/>
</dbReference>
<dbReference type="InterPro" id="IPR050411">
    <property type="entry name" value="AlphaKG_dependent_hydroxylases"/>
</dbReference>
<dbReference type="GO" id="GO:0017000">
    <property type="term" value="P:antibiotic biosynthetic process"/>
    <property type="evidence" value="ECO:0007669"/>
    <property type="project" value="UniProtKB-KW"/>
</dbReference>
<keyword evidence="2" id="KW-0560">Oxidoreductase</keyword>
<reference evidence="5 6" key="1">
    <citation type="submission" date="2014-09" db="EMBL/GenBank/DDBJ databases">
        <title>Draft genome of Bradyrhizobium japonicum Is-34.</title>
        <authorList>
            <person name="Tsurumaru H."/>
            <person name="Yamakawa T."/>
            <person name="Hashimoto S."/>
            <person name="Okizaki K."/>
            <person name="Kanesaki Y."/>
            <person name="Yoshikawa H."/>
            <person name="Yajima S."/>
        </authorList>
    </citation>
    <scope>NUCLEOTIDE SEQUENCE [LARGE SCALE GENOMIC DNA]</scope>
    <source>
        <strain evidence="5 6">Is-34</strain>
    </source>
</reference>
<accession>A0A0A3XIW7</accession>
<feature type="domain" description="TauD/TfdA-like" evidence="4">
    <location>
        <begin position="3"/>
        <end position="273"/>
    </location>
</feature>
<dbReference type="AlphaFoldDB" id="A0A0A3XIW7"/>
<evidence type="ECO:0000256" key="2">
    <source>
        <dbReference type="ARBA" id="ARBA00023002"/>
    </source>
</evidence>
<sequence>MNELYTHGALLIRGLPPDIERFATLCDLFGPPASHSELSSLRTRLGDGVYTSTDHPADQKIQMHNEQAYLSYWPKIASFMCVTPPMSGGETPIADCRDFDPELPADLRSRLRTQGVKYVRNIGSESTIPWKAVYGVESREELEVYCALKNIELHWRSDGTPRTISSLPAYIRHPVTGTDCFFNNIVSASHHSLAPRQRAQIEKLFSTALDQPNSVLFGDGEPISFDEIQALLSAYERRTFQFDWAAGDILIADNVLVAHARNPFKGARKVVVRINDINDTLDTGASAWSVGL</sequence>
<name>A0A0A3XIW7_BRAJP</name>
<evidence type="ECO:0000313" key="5">
    <source>
        <dbReference type="EMBL" id="KGT73214.1"/>
    </source>
</evidence>
<organism evidence="5 6">
    <name type="scientific">Bradyrhizobium japonicum</name>
    <dbReference type="NCBI Taxonomy" id="375"/>
    <lineage>
        <taxon>Bacteria</taxon>
        <taxon>Pseudomonadati</taxon>
        <taxon>Pseudomonadota</taxon>
        <taxon>Alphaproteobacteria</taxon>
        <taxon>Hyphomicrobiales</taxon>
        <taxon>Nitrobacteraceae</taxon>
        <taxon>Bradyrhizobium</taxon>
    </lineage>
</organism>
<gene>
    <name evidence="5" type="ORF">MA20_45900</name>
</gene>